<dbReference type="OrthoDB" id="239260at2"/>
<evidence type="ECO:0000313" key="6">
    <source>
        <dbReference type="EMBL" id="AIL62545.1"/>
    </source>
</evidence>
<dbReference type="Pfam" id="PF00582">
    <property type="entry name" value="Usp"/>
    <property type="match status" value="1"/>
</dbReference>
<evidence type="ECO:0000259" key="5">
    <source>
        <dbReference type="Pfam" id="PF00582"/>
    </source>
</evidence>
<dbReference type="AlphaFoldDB" id="A0A077FD30"/>
<keyword evidence="3" id="KW-0963">Cytoplasm</keyword>
<dbReference type="eggNOG" id="COG0589">
    <property type="taxonomic scope" value="Bacteria"/>
</dbReference>
<reference evidence="6 7" key="1">
    <citation type="submission" date="2014-07" db="EMBL/GenBank/DDBJ databases">
        <authorList>
            <person name="Lee K."/>
            <person name="Lim J.Y."/>
            <person name="Hwang I."/>
        </authorList>
    </citation>
    <scope>NUCLEOTIDE SEQUENCE [LARGE SCALE GENOMIC DNA]</scope>
    <source>
        <strain evidence="6 7">KL28</strain>
    </source>
</reference>
<dbReference type="EMBL" id="CP009048">
    <property type="protein sequence ID" value="AIL62545.1"/>
    <property type="molecule type" value="Genomic_DNA"/>
</dbReference>
<accession>A0A077FD30</accession>
<evidence type="ECO:0000256" key="4">
    <source>
        <dbReference type="ARBA" id="ARBA00037131"/>
    </source>
</evidence>
<dbReference type="RefSeq" id="WP_038612738.1">
    <property type="nucleotide sequence ID" value="NZ_CP009048.1"/>
</dbReference>
<name>A0A077FD30_9PSED</name>
<sequence>MHTVRSSLVVVDSHKSTDQILNRARMIASATQSHLHLLVCCKGNHHSAYLNDMQSSMENEGYSISVQQAWHGSSHKTIIAAQQAQGCGLVITQHLPDKPLMKPLLTPEDWKLLRYCPSPVLMVKTARPWTGSTILAAVDVGNNDVEHRVLHSGIVSHGYDIAQLAGGALHMMSAHPYPMLSASDPMFQIKESIQAFYSEQCKKFQAEFHISDEHLHIEEGPAEVLIPYLAHKLEAALTVIGSVARTGLSGALIGNTAEMILDTLDCDILVLKPDDIITHLEELAAPPSSLSADIAASSWPYNHHNHHHHRRDS</sequence>
<dbReference type="InterPro" id="IPR006016">
    <property type="entry name" value="UspA"/>
</dbReference>
<dbReference type="PANTHER" id="PTHR47892:SF1">
    <property type="entry name" value="UNIVERSAL STRESS PROTEIN E"/>
    <property type="match status" value="1"/>
</dbReference>
<evidence type="ECO:0000313" key="7">
    <source>
        <dbReference type="Proteomes" id="UP000028931"/>
    </source>
</evidence>
<dbReference type="Proteomes" id="UP000028931">
    <property type="component" value="Chromosome"/>
</dbReference>
<organism evidence="6 7">
    <name type="scientific">Pseudomonas alkylphenolica</name>
    <dbReference type="NCBI Taxonomy" id="237609"/>
    <lineage>
        <taxon>Bacteria</taxon>
        <taxon>Pseudomonadati</taxon>
        <taxon>Pseudomonadota</taxon>
        <taxon>Gammaproteobacteria</taxon>
        <taxon>Pseudomonadales</taxon>
        <taxon>Pseudomonadaceae</taxon>
        <taxon>Pseudomonas</taxon>
    </lineage>
</organism>
<dbReference type="KEGG" id="palk:PSAKL28_33860"/>
<dbReference type="GO" id="GO:0005737">
    <property type="term" value="C:cytoplasm"/>
    <property type="evidence" value="ECO:0007669"/>
    <property type="project" value="UniProtKB-SubCell"/>
</dbReference>
<comment type="subcellular location">
    <subcellularLocation>
        <location evidence="1">Cytoplasm</location>
    </subcellularLocation>
</comment>
<evidence type="ECO:0000256" key="1">
    <source>
        <dbReference type="ARBA" id="ARBA00004496"/>
    </source>
</evidence>
<evidence type="ECO:0000256" key="2">
    <source>
        <dbReference type="ARBA" id="ARBA00008791"/>
    </source>
</evidence>
<protein>
    <submittedName>
        <fullName evidence="6">Universal stress protein UspA</fullName>
    </submittedName>
</protein>
<comment type="function">
    <text evidence="4">Required for resistance to DNA-damaging agents.</text>
</comment>
<feature type="domain" description="UspA" evidence="5">
    <location>
        <begin position="133"/>
        <end position="272"/>
    </location>
</feature>
<dbReference type="HOGENOM" id="CLU_049301_1_2_6"/>
<dbReference type="SUPFAM" id="SSF52402">
    <property type="entry name" value="Adenine nucleotide alpha hydrolases-like"/>
    <property type="match status" value="2"/>
</dbReference>
<dbReference type="Gene3D" id="3.40.50.12370">
    <property type="match status" value="1"/>
</dbReference>
<proteinExistence type="inferred from homology"/>
<comment type="similarity">
    <text evidence="2">Belongs to the universal stress protein A family.</text>
</comment>
<dbReference type="PANTHER" id="PTHR47892">
    <property type="entry name" value="UNIVERSAL STRESS PROTEIN E"/>
    <property type="match status" value="1"/>
</dbReference>
<gene>
    <name evidence="6" type="ORF">PSAKL28_33860</name>
</gene>
<evidence type="ECO:0000256" key="3">
    <source>
        <dbReference type="ARBA" id="ARBA00022490"/>
    </source>
</evidence>